<evidence type="ECO:0000313" key="3">
    <source>
        <dbReference type="EMBL" id="CAH0368553.1"/>
    </source>
</evidence>
<dbReference type="EMBL" id="HBIW01025442">
    <property type="protein sequence ID" value="CAE0706470.1"/>
    <property type="molecule type" value="Transcribed_RNA"/>
</dbReference>
<gene>
    <name evidence="2" type="ORF">PCAL00307_LOCUS21921</name>
    <name evidence="3" type="ORF">PECAL_2P16210</name>
</gene>
<feature type="region of interest" description="Disordered" evidence="1">
    <location>
        <begin position="136"/>
        <end position="157"/>
    </location>
</feature>
<organism evidence="2">
    <name type="scientific">Pelagomonas calceolata</name>
    <dbReference type="NCBI Taxonomy" id="35677"/>
    <lineage>
        <taxon>Eukaryota</taxon>
        <taxon>Sar</taxon>
        <taxon>Stramenopiles</taxon>
        <taxon>Ochrophyta</taxon>
        <taxon>Pelagophyceae</taxon>
        <taxon>Pelagomonadales</taxon>
        <taxon>Pelagomonadaceae</taxon>
        <taxon>Pelagomonas</taxon>
    </lineage>
</organism>
<evidence type="ECO:0000313" key="2">
    <source>
        <dbReference type="EMBL" id="CAE0706470.1"/>
    </source>
</evidence>
<dbReference type="EMBL" id="CAKKNE010000002">
    <property type="protein sequence ID" value="CAH0368553.1"/>
    <property type="molecule type" value="Genomic_DNA"/>
</dbReference>
<dbReference type="OrthoDB" id="10663156at2759"/>
<keyword evidence="4" id="KW-1185">Reference proteome</keyword>
<dbReference type="SUPFAM" id="SSF49785">
    <property type="entry name" value="Galactose-binding domain-like"/>
    <property type="match status" value="1"/>
</dbReference>
<accession>A0A7S4A7Z9</accession>
<proteinExistence type="predicted"/>
<feature type="region of interest" description="Disordered" evidence="1">
    <location>
        <begin position="1"/>
        <end position="26"/>
    </location>
</feature>
<reference evidence="3" key="2">
    <citation type="submission" date="2021-11" db="EMBL/GenBank/DDBJ databases">
        <authorList>
            <consortium name="Genoscope - CEA"/>
            <person name="William W."/>
        </authorList>
    </citation>
    <scope>NUCLEOTIDE SEQUENCE</scope>
</reference>
<name>A0A7S4A7Z9_9STRA</name>
<reference evidence="2" key="1">
    <citation type="submission" date="2021-01" db="EMBL/GenBank/DDBJ databases">
        <authorList>
            <person name="Corre E."/>
            <person name="Pelletier E."/>
            <person name="Niang G."/>
            <person name="Scheremetjew M."/>
            <person name="Finn R."/>
            <person name="Kale V."/>
            <person name="Holt S."/>
            <person name="Cochrane G."/>
            <person name="Meng A."/>
            <person name="Brown T."/>
            <person name="Cohen L."/>
        </authorList>
    </citation>
    <scope>NUCLEOTIDE SEQUENCE</scope>
    <source>
        <strain evidence="2">CCMP1756</strain>
    </source>
</reference>
<dbReference type="Gene3D" id="2.60.120.260">
    <property type="entry name" value="Galactose-binding domain-like"/>
    <property type="match status" value="1"/>
</dbReference>
<dbReference type="AlphaFoldDB" id="A0A7S4A7Z9"/>
<protein>
    <submittedName>
        <fullName evidence="2">Uncharacterized protein</fullName>
    </submittedName>
</protein>
<dbReference type="InterPro" id="IPR008979">
    <property type="entry name" value="Galactose-bd-like_sf"/>
</dbReference>
<evidence type="ECO:0000256" key="1">
    <source>
        <dbReference type="SAM" id="MobiDB-lite"/>
    </source>
</evidence>
<evidence type="ECO:0000313" key="4">
    <source>
        <dbReference type="Proteomes" id="UP000789595"/>
    </source>
</evidence>
<feature type="region of interest" description="Disordered" evidence="1">
    <location>
        <begin position="63"/>
        <end position="100"/>
    </location>
</feature>
<feature type="region of interest" description="Disordered" evidence="1">
    <location>
        <begin position="301"/>
        <end position="329"/>
    </location>
</feature>
<sequence>MNREEKGQTRVELTLDSNHQLPVPHGLSFPLDQRDIELKELRRLCATASGEQKAHLEAEIRKLEKGSESPTHRNGPKKNAARPWSARPVSRQQGSHVMKTIPESRQHVRPLSSKMRGVSGISSLLNGEADLQALHRSRPRHSRGDLSSAASEASEESVDLFADHPSADEVTELDINRLTATCFDSRHPPRHCVDRSPETFFSASGMCPQILCVKFRRSVHLRRVSVVCSGVRSMRLRWKAGDAWRSQMQTLSRGAPHQATTEFAFDPSREGRSETNEVLVEIVAAFAAFCRVRHLGFVEASGRKSRPSLDYDEPSPVHGPKSPPRLCPP</sequence>
<dbReference type="Proteomes" id="UP000789595">
    <property type="component" value="Unassembled WGS sequence"/>
</dbReference>